<name>A0ABW5TD51_9FLAO</name>
<dbReference type="EMBL" id="JBHULY010000016">
    <property type="protein sequence ID" value="MFD2726438.1"/>
    <property type="molecule type" value="Genomic_DNA"/>
</dbReference>
<organism evidence="1 2">
    <name type="scientific">Hyunsoonleella rubra</name>
    <dbReference type="NCBI Taxonomy" id="1737062"/>
    <lineage>
        <taxon>Bacteria</taxon>
        <taxon>Pseudomonadati</taxon>
        <taxon>Bacteroidota</taxon>
        <taxon>Flavobacteriia</taxon>
        <taxon>Flavobacteriales</taxon>
        <taxon>Flavobacteriaceae</taxon>
    </lineage>
</organism>
<reference evidence="2" key="1">
    <citation type="journal article" date="2019" name="Int. J. Syst. Evol. Microbiol.">
        <title>The Global Catalogue of Microorganisms (GCM) 10K type strain sequencing project: providing services to taxonomists for standard genome sequencing and annotation.</title>
        <authorList>
            <consortium name="The Broad Institute Genomics Platform"/>
            <consortium name="The Broad Institute Genome Sequencing Center for Infectious Disease"/>
            <person name="Wu L."/>
            <person name="Ma J."/>
        </authorList>
    </citation>
    <scope>NUCLEOTIDE SEQUENCE [LARGE SCALE GENOMIC DNA]</scope>
    <source>
        <strain evidence="2">KCTC 42398</strain>
    </source>
</reference>
<evidence type="ECO:0000313" key="1">
    <source>
        <dbReference type="EMBL" id="MFD2726438.1"/>
    </source>
</evidence>
<evidence type="ECO:0008006" key="3">
    <source>
        <dbReference type="Google" id="ProtNLM"/>
    </source>
</evidence>
<comment type="caution">
    <text evidence="1">The sequence shown here is derived from an EMBL/GenBank/DDBJ whole genome shotgun (WGS) entry which is preliminary data.</text>
</comment>
<keyword evidence="2" id="KW-1185">Reference proteome</keyword>
<proteinExistence type="predicted"/>
<evidence type="ECO:0000313" key="2">
    <source>
        <dbReference type="Proteomes" id="UP001597476"/>
    </source>
</evidence>
<accession>A0ABW5TD51</accession>
<dbReference type="RefSeq" id="WP_380291370.1">
    <property type="nucleotide sequence ID" value="NZ_JBHULY010000016.1"/>
</dbReference>
<sequence>MKLSKFKILVLFAFLIFASYGEEPLTEVKIYTFYKSSIKPREGFEVVIREIRKPFFGMWRFYELSQKETDSTGMVLFQVPKGHYSIVVYKYDKPVFRTDEILVEDLKPKEFRFDW</sequence>
<gene>
    <name evidence="1" type="ORF">ACFSR8_09450</name>
</gene>
<dbReference type="Proteomes" id="UP001597476">
    <property type="component" value="Unassembled WGS sequence"/>
</dbReference>
<protein>
    <recommendedName>
        <fullName evidence="3">Carboxypeptidase regulatory-like domain-containing protein</fullName>
    </recommendedName>
</protein>